<dbReference type="Proteomes" id="UP000597444">
    <property type="component" value="Unassembled WGS sequence"/>
</dbReference>
<reference evidence="3" key="1">
    <citation type="submission" date="2020-10" db="EMBL/GenBank/DDBJ databases">
        <title>Taxonomic study of unclassified bacteria belonging to the class Ktedonobacteria.</title>
        <authorList>
            <person name="Yabe S."/>
            <person name="Wang C.M."/>
            <person name="Zheng Y."/>
            <person name="Sakai Y."/>
            <person name="Cavaletti L."/>
            <person name="Monciardini P."/>
            <person name="Donadio S."/>
        </authorList>
    </citation>
    <scope>NUCLEOTIDE SEQUENCE</scope>
    <source>
        <strain evidence="3">ID150040</strain>
    </source>
</reference>
<dbReference type="Pfam" id="PF18154">
    <property type="entry name" value="pPIWI_RE_REase"/>
    <property type="match status" value="1"/>
</dbReference>
<dbReference type="InterPro" id="IPR040828">
    <property type="entry name" value="pPIWI_RE_REase"/>
</dbReference>
<protein>
    <recommendedName>
        <fullName evidence="5">REase associating with pPIWI RE domain-containing protein</fullName>
    </recommendedName>
</protein>
<organism evidence="3 4">
    <name type="scientific">Reticulibacter mediterranei</name>
    <dbReference type="NCBI Taxonomy" id="2778369"/>
    <lineage>
        <taxon>Bacteria</taxon>
        <taxon>Bacillati</taxon>
        <taxon>Chloroflexota</taxon>
        <taxon>Ktedonobacteria</taxon>
        <taxon>Ktedonobacterales</taxon>
        <taxon>Reticulibacteraceae</taxon>
        <taxon>Reticulibacter</taxon>
    </lineage>
</organism>
<gene>
    <name evidence="3" type="ORF">KSF_063480</name>
</gene>
<dbReference type="RefSeq" id="WP_220206938.1">
    <property type="nucleotide sequence ID" value="NZ_BNJK01000001.1"/>
</dbReference>
<dbReference type="EMBL" id="BNJK01000001">
    <property type="protein sequence ID" value="GHO96300.1"/>
    <property type="molecule type" value="Genomic_DNA"/>
</dbReference>
<keyword evidence="4" id="KW-1185">Reference proteome</keyword>
<evidence type="ECO:0000313" key="3">
    <source>
        <dbReference type="EMBL" id="GHO96300.1"/>
    </source>
</evidence>
<dbReference type="Pfam" id="PF18156">
    <property type="entry name" value="pPIWI_RE_Y"/>
    <property type="match status" value="1"/>
</dbReference>
<accession>A0A8J3ISV4</accession>
<dbReference type="InterPro" id="IPR041191">
    <property type="entry name" value="pPIWI_RE_Y"/>
</dbReference>
<evidence type="ECO:0000259" key="2">
    <source>
        <dbReference type="Pfam" id="PF18156"/>
    </source>
</evidence>
<name>A0A8J3ISV4_9CHLR</name>
<sequence>MTQPLPEEVFPYLAIGLAKYTENEQKYPYPDELFYALNQLSLVMLGTYPNTITDLFELFEQPLEQWWPGILPTGVDPRFELLYEGGLDEQVVEFLLEYQIPEKATLRDLQIILENQLMINILNMARSASIADPVGANEDYVAIRQYVITHPWTSNEQLRRQFRDLRHIKIQDVGGLYQEARSLQSILLHQSAGTSEAHYWNCPACGPLYQRNKRLGSLKPNACLGRCPGPLGWQDLDPMNYPLVLKRGIHLRTMIPGTTEIQLYQWLTQDAQSTTPELQHVILWPGVDCYDLQLRFQRSSQTSETWAIDVKDYKDPFALGKHIAQDKRHFTEQALEWQRWYYVYPSYREQQRSDYRTCALRAAGQLPAHVGILSEKQFKAMVTA</sequence>
<evidence type="ECO:0000313" key="4">
    <source>
        <dbReference type="Proteomes" id="UP000597444"/>
    </source>
</evidence>
<evidence type="ECO:0000259" key="1">
    <source>
        <dbReference type="Pfam" id="PF18154"/>
    </source>
</evidence>
<feature type="domain" description="REase associating with pPIWI RE" evidence="1">
    <location>
        <begin position="257"/>
        <end position="383"/>
    </location>
</feature>
<evidence type="ECO:0008006" key="5">
    <source>
        <dbReference type="Google" id="ProtNLM"/>
    </source>
</evidence>
<comment type="caution">
    <text evidence="3">The sequence shown here is derived from an EMBL/GenBank/DDBJ whole genome shotgun (WGS) entry which is preliminary data.</text>
</comment>
<proteinExistence type="predicted"/>
<dbReference type="AlphaFoldDB" id="A0A8J3ISV4"/>
<feature type="domain" description="pPIWI-RE three-gene island" evidence="2">
    <location>
        <begin position="19"/>
        <end position="152"/>
    </location>
</feature>